<accession>A0A8I6RJZ0</accession>
<evidence type="ECO:0000256" key="2">
    <source>
        <dbReference type="ARBA" id="ARBA00023027"/>
    </source>
</evidence>
<evidence type="ECO:0000259" key="3">
    <source>
        <dbReference type="Pfam" id="PF02826"/>
    </source>
</evidence>
<dbReference type="FunFam" id="3.40.50.720:FF:000363">
    <property type="entry name" value="D-isomer specific 2-hydroxyacid dehydrogenase"/>
    <property type="match status" value="1"/>
</dbReference>
<dbReference type="SUPFAM" id="SSF51735">
    <property type="entry name" value="NAD(P)-binding Rossmann-fold domains"/>
    <property type="match status" value="1"/>
</dbReference>
<dbReference type="Proteomes" id="UP000494040">
    <property type="component" value="Unassembled WGS sequence"/>
</dbReference>
<keyword evidence="1" id="KW-0560">Oxidoreductase</keyword>
<dbReference type="AlphaFoldDB" id="A0A8I6RJZ0"/>
<keyword evidence="5" id="KW-1185">Reference proteome</keyword>
<dbReference type="PANTHER" id="PTHR43333:SF1">
    <property type="entry name" value="D-ISOMER SPECIFIC 2-HYDROXYACID DEHYDROGENASE NAD-BINDING DOMAIN-CONTAINING PROTEIN"/>
    <property type="match status" value="1"/>
</dbReference>
<dbReference type="GeneID" id="106664266"/>
<organism evidence="4 5">
    <name type="scientific">Cimex lectularius</name>
    <name type="common">Bed bug</name>
    <name type="synonym">Acanthia lectularia</name>
    <dbReference type="NCBI Taxonomy" id="79782"/>
    <lineage>
        <taxon>Eukaryota</taxon>
        <taxon>Metazoa</taxon>
        <taxon>Ecdysozoa</taxon>
        <taxon>Arthropoda</taxon>
        <taxon>Hexapoda</taxon>
        <taxon>Insecta</taxon>
        <taxon>Pterygota</taxon>
        <taxon>Neoptera</taxon>
        <taxon>Paraneoptera</taxon>
        <taxon>Hemiptera</taxon>
        <taxon>Heteroptera</taxon>
        <taxon>Panheteroptera</taxon>
        <taxon>Cimicomorpha</taxon>
        <taxon>Cimicidae</taxon>
        <taxon>Cimex</taxon>
    </lineage>
</organism>
<evidence type="ECO:0000256" key="1">
    <source>
        <dbReference type="ARBA" id="ARBA00023002"/>
    </source>
</evidence>
<protein>
    <recommendedName>
        <fullName evidence="3">D-isomer specific 2-hydroxyacid dehydrogenase NAD-binding domain-containing protein</fullName>
    </recommendedName>
</protein>
<dbReference type="Gene3D" id="3.40.50.720">
    <property type="entry name" value="NAD(P)-binding Rossmann-like Domain"/>
    <property type="match status" value="2"/>
</dbReference>
<reference evidence="4" key="1">
    <citation type="submission" date="2022-01" db="UniProtKB">
        <authorList>
            <consortium name="EnsemblMetazoa"/>
        </authorList>
    </citation>
    <scope>IDENTIFICATION</scope>
</reference>
<sequence length="325" mass="36307">MAVERPSVALFSRVPMLFSTLKDRFPKLVLQQIKQDEKNIPEKLNSADVVIADFDAVAPYLFDLTNVKWLQGTWAGIEPVIKAYNKRKETLSYPIVRFSGQHFGHLMSEYVVSQIVAFERDFKNVWQAQKLQCWRQEGKVRNYNAIGDMKVTILGVGNIGAHVAKVLKCLGAEIFGLVSKTPVKKSDAVDKYVLMNELDDVLRKSDVIINILPSTDKTLGLLNVERLSKCKGALFVNIGRGSITTESCLLEALESGFLRGAILDVFTEEPLAPGSPLWTHPQVVITPHVAGVTRAKDVADQFAFNLKEWEAGRKLPNCVNFEKGY</sequence>
<evidence type="ECO:0000313" key="5">
    <source>
        <dbReference type="Proteomes" id="UP000494040"/>
    </source>
</evidence>
<dbReference type="InterPro" id="IPR036291">
    <property type="entry name" value="NAD(P)-bd_dom_sf"/>
</dbReference>
<dbReference type="InterPro" id="IPR006140">
    <property type="entry name" value="D-isomer_DH_NAD-bd"/>
</dbReference>
<dbReference type="Pfam" id="PF02826">
    <property type="entry name" value="2-Hacid_dh_C"/>
    <property type="match status" value="1"/>
</dbReference>
<keyword evidence="2" id="KW-0520">NAD</keyword>
<feature type="domain" description="D-isomer specific 2-hydroxyacid dehydrogenase NAD-binding" evidence="3">
    <location>
        <begin position="113"/>
        <end position="290"/>
    </location>
</feature>
<dbReference type="GO" id="GO:0051287">
    <property type="term" value="F:NAD binding"/>
    <property type="evidence" value="ECO:0007669"/>
    <property type="project" value="InterPro"/>
</dbReference>
<dbReference type="EnsemblMetazoa" id="XM_014389834.2">
    <property type="protein sequence ID" value="XP_014245320.1"/>
    <property type="gene ID" value="LOC106664266"/>
</dbReference>
<dbReference type="KEGG" id="clec:106664266"/>
<dbReference type="CDD" id="cd05300">
    <property type="entry name" value="2-Hacid_dh_1"/>
    <property type="match status" value="1"/>
</dbReference>
<evidence type="ECO:0000313" key="4">
    <source>
        <dbReference type="EnsemblMetazoa" id="XP_014245320.1"/>
    </source>
</evidence>
<proteinExistence type="predicted"/>
<dbReference type="RefSeq" id="XP_014245320.1">
    <property type="nucleotide sequence ID" value="XM_014389834.2"/>
</dbReference>
<dbReference type="OrthoDB" id="298012at2759"/>
<name>A0A8I6RJZ0_CIMLE</name>
<dbReference type="GO" id="GO:0016491">
    <property type="term" value="F:oxidoreductase activity"/>
    <property type="evidence" value="ECO:0007669"/>
    <property type="project" value="UniProtKB-KW"/>
</dbReference>
<dbReference type="OMA" id="VQMAEYV"/>
<dbReference type="PANTHER" id="PTHR43333">
    <property type="entry name" value="2-HACID_DH_C DOMAIN-CONTAINING PROTEIN"/>
    <property type="match status" value="1"/>
</dbReference>